<accession>A0ABN1EI82</accession>
<dbReference type="InterPro" id="IPR008884">
    <property type="entry name" value="TylF_MeTrfase"/>
</dbReference>
<evidence type="ECO:0000313" key="1">
    <source>
        <dbReference type="EMBL" id="GAA0567158.1"/>
    </source>
</evidence>
<organism evidence="1 2">
    <name type="scientific">Craurococcus roseus</name>
    <dbReference type="NCBI Taxonomy" id="77585"/>
    <lineage>
        <taxon>Bacteria</taxon>
        <taxon>Pseudomonadati</taxon>
        <taxon>Pseudomonadota</taxon>
        <taxon>Alphaproteobacteria</taxon>
        <taxon>Acetobacterales</taxon>
        <taxon>Acetobacteraceae</taxon>
        <taxon>Craurococcus</taxon>
    </lineage>
</organism>
<comment type="caution">
    <text evidence="1">The sequence shown here is derived from an EMBL/GenBank/DDBJ whole genome shotgun (WGS) entry which is preliminary data.</text>
</comment>
<dbReference type="EMBL" id="BAAAFZ010000002">
    <property type="protein sequence ID" value="GAA0567158.1"/>
    <property type="molecule type" value="Genomic_DNA"/>
</dbReference>
<protein>
    <recommendedName>
        <fullName evidence="3">Class I SAM-dependent methyltransferase</fullName>
    </recommendedName>
</protein>
<dbReference type="Proteomes" id="UP001501588">
    <property type="component" value="Unassembled WGS sequence"/>
</dbReference>
<dbReference type="Gene3D" id="3.40.50.150">
    <property type="entry name" value="Vaccinia Virus protein VP39"/>
    <property type="match status" value="1"/>
</dbReference>
<dbReference type="PANTHER" id="PTHR40036:SF1">
    <property type="entry name" value="MACROCIN O-METHYLTRANSFERASE"/>
    <property type="match status" value="1"/>
</dbReference>
<gene>
    <name evidence="1" type="ORF">GCM10009416_01500</name>
</gene>
<evidence type="ECO:0000313" key="2">
    <source>
        <dbReference type="Proteomes" id="UP001501588"/>
    </source>
</evidence>
<evidence type="ECO:0008006" key="3">
    <source>
        <dbReference type="Google" id="ProtNLM"/>
    </source>
</evidence>
<dbReference type="SUPFAM" id="SSF53335">
    <property type="entry name" value="S-adenosyl-L-methionine-dependent methyltransferases"/>
    <property type="match status" value="1"/>
</dbReference>
<name>A0ABN1EI82_9PROT</name>
<dbReference type="InterPro" id="IPR029063">
    <property type="entry name" value="SAM-dependent_MTases_sf"/>
</dbReference>
<dbReference type="PANTHER" id="PTHR40036">
    <property type="entry name" value="MACROCIN O-METHYLTRANSFERASE"/>
    <property type="match status" value="1"/>
</dbReference>
<dbReference type="RefSeq" id="WP_343893212.1">
    <property type="nucleotide sequence ID" value="NZ_BAAAFZ010000002.1"/>
</dbReference>
<reference evidence="1 2" key="1">
    <citation type="journal article" date="2019" name="Int. J. Syst. Evol. Microbiol.">
        <title>The Global Catalogue of Microorganisms (GCM) 10K type strain sequencing project: providing services to taxonomists for standard genome sequencing and annotation.</title>
        <authorList>
            <consortium name="The Broad Institute Genomics Platform"/>
            <consortium name="The Broad Institute Genome Sequencing Center for Infectious Disease"/>
            <person name="Wu L."/>
            <person name="Ma J."/>
        </authorList>
    </citation>
    <scope>NUCLEOTIDE SEQUENCE [LARGE SCALE GENOMIC DNA]</scope>
    <source>
        <strain evidence="1 2">JCM 9933</strain>
    </source>
</reference>
<dbReference type="Pfam" id="PF05711">
    <property type="entry name" value="TylF"/>
    <property type="match status" value="1"/>
</dbReference>
<sequence length="255" mass="28451">MIKTAAVRALDVVGLGAPARQVASRIPHVASRLRDLGVLPWKPLVPEVAFTGCLRHALRELRRREPAEAMGDYLEFGVSRGTSMACVHRVLQERALSHVRLIGFDSFEGMPAEASGQGWRPGEFRSTLDATRRYLAAREVDLERVTLVKGWFKDTLTPETRSRLSIGKASLILIDCDIYTASKEALAFSEPHIRDRAVVVFDDWGLETRMRNIGQKEAFEEFLADNPDIHAESLPAYAPQARVFMLSRRPPAGSD</sequence>
<proteinExistence type="predicted"/>
<keyword evidence="2" id="KW-1185">Reference proteome</keyword>